<dbReference type="SMART" id="SM00343">
    <property type="entry name" value="ZnF_C2HC"/>
    <property type="match status" value="1"/>
</dbReference>
<proteinExistence type="predicted"/>
<reference evidence="7 8" key="1">
    <citation type="journal article" date="2023" name="Plants (Basel)">
        <title>Bridging the Gap: Combining Genomics and Transcriptomics Approaches to Understand Stylosanthes scabra, an Orphan Legume from the Brazilian Caatinga.</title>
        <authorList>
            <person name="Ferreira-Neto J.R.C."/>
            <person name="da Silva M.D."/>
            <person name="Binneck E."/>
            <person name="de Melo N.F."/>
            <person name="da Silva R.H."/>
            <person name="de Melo A.L.T.M."/>
            <person name="Pandolfi V."/>
            <person name="Bustamante F.O."/>
            <person name="Brasileiro-Vidal A.C."/>
            <person name="Benko-Iseppon A.M."/>
        </authorList>
    </citation>
    <scope>NUCLEOTIDE SEQUENCE [LARGE SCALE GENOMIC DNA]</scope>
    <source>
        <tissue evidence="7">Leaves</tissue>
    </source>
</reference>
<dbReference type="InterPro" id="IPR036875">
    <property type="entry name" value="Znf_CCHC_sf"/>
</dbReference>
<evidence type="ECO:0000256" key="3">
    <source>
        <dbReference type="ARBA" id="ARBA00022833"/>
    </source>
</evidence>
<protein>
    <recommendedName>
        <fullName evidence="6">CCHC-type domain-containing protein</fullName>
    </recommendedName>
</protein>
<dbReference type="EMBL" id="JASCZI010151285">
    <property type="protein sequence ID" value="MED6171700.1"/>
    <property type="molecule type" value="Genomic_DNA"/>
</dbReference>
<keyword evidence="3" id="KW-0862">Zinc</keyword>
<dbReference type="Proteomes" id="UP001341840">
    <property type="component" value="Unassembled WGS sequence"/>
</dbReference>
<dbReference type="PROSITE" id="PS50158">
    <property type="entry name" value="ZF_CCHC"/>
    <property type="match status" value="1"/>
</dbReference>
<evidence type="ECO:0000259" key="6">
    <source>
        <dbReference type="PROSITE" id="PS50158"/>
    </source>
</evidence>
<accession>A0ABU6VG70</accession>
<evidence type="ECO:0000313" key="7">
    <source>
        <dbReference type="EMBL" id="MED6171700.1"/>
    </source>
</evidence>
<evidence type="ECO:0000256" key="5">
    <source>
        <dbReference type="SAM" id="MobiDB-lite"/>
    </source>
</evidence>
<feature type="region of interest" description="Disordered" evidence="5">
    <location>
        <begin position="39"/>
        <end position="60"/>
    </location>
</feature>
<dbReference type="Pfam" id="PF13696">
    <property type="entry name" value="zf-CCHC_2"/>
    <property type="match status" value="1"/>
</dbReference>
<keyword evidence="8" id="KW-1185">Reference proteome</keyword>
<name>A0ABU6VG70_9FABA</name>
<keyword evidence="1" id="KW-0479">Metal-binding</keyword>
<evidence type="ECO:0000256" key="2">
    <source>
        <dbReference type="ARBA" id="ARBA00022771"/>
    </source>
</evidence>
<comment type="caution">
    <text evidence="7">The sequence shown here is derived from an EMBL/GenBank/DDBJ whole genome shotgun (WGS) entry which is preliminary data.</text>
</comment>
<organism evidence="7 8">
    <name type="scientific">Stylosanthes scabra</name>
    <dbReference type="NCBI Taxonomy" id="79078"/>
    <lineage>
        <taxon>Eukaryota</taxon>
        <taxon>Viridiplantae</taxon>
        <taxon>Streptophyta</taxon>
        <taxon>Embryophyta</taxon>
        <taxon>Tracheophyta</taxon>
        <taxon>Spermatophyta</taxon>
        <taxon>Magnoliopsida</taxon>
        <taxon>eudicotyledons</taxon>
        <taxon>Gunneridae</taxon>
        <taxon>Pentapetalae</taxon>
        <taxon>rosids</taxon>
        <taxon>fabids</taxon>
        <taxon>Fabales</taxon>
        <taxon>Fabaceae</taxon>
        <taxon>Papilionoideae</taxon>
        <taxon>50 kb inversion clade</taxon>
        <taxon>dalbergioids sensu lato</taxon>
        <taxon>Dalbergieae</taxon>
        <taxon>Pterocarpus clade</taxon>
        <taxon>Stylosanthes</taxon>
    </lineage>
</organism>
<dbReference type="InterPro" id="IPR025829">
    <property type="entry name" value="Zn_knuckle_CX2CX3GHX4C"/>
</dbReference>
<feature type="compositionally biased region" description="Polar residues" evidence="5">
    <location>
        <begin position="40"/>
        <end position="49"/>
    </location>
</feature>
<evidence type="ECO:0000256" key="4">
    <source>
        <dbReference type="PROSITE-ProRule" id="PRU00047"/>
    </source>
</evidence>
<keyword evidence="2 4" id="KW-0863">Zinc-finger</keyword>
<dbReference type="InterPro" id="IPR001878">
    <property type="entry name" value="Znf_CCHC"/>
</dbReference>
<evidence type="ECO:0000313" key="8">
    <source>
        <dbReference type="Proteomes" id="UP001341840"/>
    </source>
</evidence>
<dbReference type="SUPFAM" id="SSF57756">
    <property type="entry name" value="Retrovirus zinc finger-like domains"/>
    <property type="match status" value="1"/>
</dbReference>
<dbReference type="Gene3D" id="4.10.60.10">
    <property type="entry name" value="Zinc finger, CCHC-type"/>
    <property type="match status" value="1"/>
</dbReference>
<sequence>MAIAPLEIRDFSSLVSKCQVIEDCTKKLEVDRSEVLKGKQMNQEPFQQPHQKKLFQRTPATDQTEQTLIDGSNCPSCGKLHKGKCLAGQNVCFRCFQPGHFAKECPTDAATPNTQVTAFPGSIENALGEASPIGIWQPP</sequence>
<feature type="domain" description="CCHC-type" evidence="6">
    <location>
        <begin position="92"/>
        <end position="106"/>
    </location>
</feature>
<evidence type="ECO:0000256" key="1">
    <source>
        <dbReference type="ARBA" id="ARBA00022723"/>
    </source>
</evidence>
<gene>
    <name evidence="7" type="ORF">PIB30_043188</name>
</gene>